<dbReference type="InterPro" id="IPR006059">
    <property type="entry name" value="SBP"/>
</dbReference>
<evidence type="ECO:0000256" key="3">
    <source>
        <dbReference type="ARBA" id="ARBA00023136"/>
    </source>
</evidence>
<keyword evidence="2 7" id="KW-0732">Signal</keyword>
<evidence type="ECO:0000256" key="6">
    <source>
        <dbReference type="SAM" id="MobiDB-lite"/>
    </source>
</evidence>
<gene>
    <name evidence="8" type="ORF">E6C55_26345</name>
</gene>
<reference evidence="8 9" key="1">
    <citation type="submission" date="2019-04" db="EMBL/GenBank/DDBJ databases">
        <title>Cohnella sp. nov. isolated from preserved vegetables.</title>
        <authorList>
            <person name="Lin S.-Y."/>
            <person name="Hung M.-H."/>
            <person name="Young C.-C."/>
        </authorList>
    </citation>
    <scope>NUCLEOTIDE SEQUENCE [LARGE SCALE GENOMIC DNA]</scope>
    <source>
        <strain evidence="8 9">CC-MHH1044</strain>
    </source>
</reference>
<evidence type="ECO:0000256" key="5">
    <source>
        <dbReference type="ARBA" id="ARBA00023288"/>
    </source>
</evidence>
<evidence type="ECO:0000256" key="7">
    <source>
        <dbReference type="SAM" id="SignalP"/>
    </source>
</evidence>
<comment type="caution">
    <text evidence="8">The sequence shown here is derived from an EMBL/GenBank/DDBJ whole genome shotgun (WGS) entry which is preliminary data.</text>
</comment>
<dbReference type="PANTHER" id="PTHR43649">
    <property type="entry name" value="ARABINOSE-BINDING PROTEIN-RELATED"/>
    <property type="match status" value="1"/>
</dbReference>
<dbReference type="AlphaFoldDB" id="A0A4S4BHT7"/>
<proteinExistence type="predicted"/>
<dbReference type="Pfam" id="PF01547">
    <property type="entry name" value="SBP_bac_1"/>
    <property type="match status" value="1"/>
</dbReference>
<dbReference type="InterPro" id="IPR050490">
    <property type="entry name" value="Bact_solute-bd_prot1"/>
</dbReference>
<keyword evidence="5" id="KW-0449">Lipoprotein</keyword>
<feature type="signal peptide" evidence="7">
    <location>
        <begin position="1"/>
        <end position="22"/>
    </location>
</feature>
<keyword evidence="4" id="KW-0564">Palmitate</keyword>
<evidence type="ECO:0000256" key="2">
    <source>
        <dbReference type="ARBA" id="ARBA00022729"/>
    </source>
</evidence>
<organism evidence="8 9">
    <name type="scientific">Cohnella fermenti</name>
    <dbReference type="NCBI Taxonomy" id="2565925"/>
    <lineage>
        <taxon>Bacteria</taxon>
        <taxon>Bacillati</taxon>
        <taxon>Bacillota</taxon>
        <taxon>Bacilli</taxon>
        <taxon>Bacillales</taxon>
        <taxon>Paenibacillaceae</taxon>
        <taxon>Cohnella</taxon>
    </lineage>
</organism>
<dbReference type="EMBL" id="SSOB01000044">
    <property type="protein sequence ID" value="THF74147.1"/>
    <property type="molecule type" value="Genomic_DNA"/>
</dbReference>
<evidence type="ECO:0000256" key="4">
    <source>
        <dbReference type="ARBA" id="ARBA00023139"/>
    </source>
</evidence>
<dbReference type="Gene3D" id="3.40.190.10">
    <property type="entry name" value="Periplasmic binding protein-like II"/>
    <property type="match status" value="2"/>
</dbReference>
<keyword evidence="1" id="KW-1003">Cell membrane</keyword>
<protein>
    <submittedName>
        <fullName evidence="8">Extracellular solute-binding protein</fullName>
    </submittedName>
</protein>
<dbReference type="SUPFAM" id="SSF53850">
    <property type="entry name" value="Periplasmic binding protein-like II"/>
    <property type="match status" value="1"/>
</dbReference>
<feature type="region of interest" description="Disordered" evidence="6">
    <location>
        <begin position="27"/>
        <end position="48"/>
    </location>
</feature>
<dbReference type="OrthoDB" id="9787283at2"/>
<feature type="chain" id="PRO_5020731298" evidence="7">
    <location>
        <begin position="23"/>
        <end position="534"/>
    </location>
</feature>
<evidence type="ECO:0000313" key="8">
    <source>
        <dbReference type="EMBL" id="THF74147.1"/>
    </source>
</evidence>
<dbReference type="RefSeq" id="WP_136372821.1">
    <property type="nucleotide sequence ID" value="NZ_SSOB01000044.1"/>
</dbReference>
<dbReference type="PANTHER" id="PTHR43649:SF33">
    <property type="entry name" value="POLYGALACTURONAN_RHAMNOGALACTURONAN-BINDING PROTEIN YTCQ"/>
    <property type="match status" value="1"/>
</dbReference>
<dbReference type="Proteomes" id="UP000310636">
    <property type="component" value="Unassembled WGS sequence"/>
</dbReference>
<evidence type="ECO:0000256" key="1">
    <source>
        <dbReference type="ARBA" id="ARBA00022475"/>
    </source>
</evidence>
<evidence type="ECO:0000313" key="9">
    <source>
        <dbReference type="Proteomes" id="UP000310636"/>
    </source>
</evidence>
<dbReference type="CDD" id="cd13580">
    <property type="entry name" value="PBP2_AlgQ_like_1"/>
    <property type="match status" value="1"/>
</dbReference>
<keyword evidence="3" id="KW-0472">Membrane</keyword>
<name>A0A4S4BHT7_9BACL</name>
<accession>A0A4S4BHT7</accession>
<dbReference type="PROSITE" id="PS51257">
    <property type="entry name" value="PROKAR_LIPOPROTEIN"/>
    <property type="match status" value="1"/>
</dbReference>
<sequence>MKMSRTSSISLLAVLCAVAALSAGCSSNNNEEGSSGSSPAAGGASASASASAAPSAPVKLTIAQMDGGRVWKEDNPATLELEKRTNTSLEVNMIPSGDFLNKYNVMAASGSIPDISKIPNFEFEKYADNGLFLDIGDLVDQYAPNLKNAIDPELWDLVKYKGKQYAIPYQNVPGKIVPAVRQDWLDNLGLQMPKTLDELETMLKKFTTDDPDKNGQNDTYGLGSTGNWKGDFTMIFGAFGVMPFDSSGTRQAYLQDGVVYSSQISEGYKNAIAYIKKLWDEKVIDPEVFIIKSDQAQQKLVQSKAGLFTAWWSIAPEVLKNNLKMNEINPDAKWNPLLPAVTGPDGKSGLESRGSINGTINISAKAKDPVAAIKFLDYLATDEGWELATYGIKGQHYIDLTQGRTEEGQKAMDEKWLDPLAQIIYRPDMVDKVNDASQSPTQIEDNRFIKAAREYNLYADFFYGVPLTDAEKNLDPDLMKYEDEMFIKFITGAESLDKWDEYVANWKKKGGKEILEARVQAYNEMHGTSYKAGV</sequence>
<keyword evidence="9" id="KW-1185">Reference proteome</keyword>